<reference evidence="5 6" key="1">
    <citation type="submission" date="2017-07" db="EMBL/GenBank/DDBJ databases">
        <title>Phenotypical and genomic characterization of a clinical isolate of Shewanella bicestrii sp. nov. producing an extended-spectrum beta-lactamase and a new oxacillinase variant.</title>
        <authorList>
            <person name="Jousset A.B."/>
            <person name="Bonnin R.A."/>
            <person name="Girlich D."/>
            <person name="Dabos L."/>
            <person name="Potron A."/>
            <person name="Dortet L."/>
            <person name="Glaser P."/>
            <person name="Naas T."/>
        </authorList>
    </citation>
    <scope>NUCLEOTIDE SEQUENCE [LARGE SCALE GENOMIC DNA]</scope>
    <source>
        <strain evidence="5 6">JAB-1</strain>
    </source>
</reference>
<dbReference type="PROSITE" id="PS50893">
    <property type="entry name" value="ABC_TRANSPORTER_2"/>
    <property type="match status" value="1"/>
</dbReference>
<gene>
    <name evidence="5" type="ORF">CF168_18345</name>
</gene>
<dbReference type="InterPro" id="IPR027417">
    <property type="entry name" value="P-loop_NTPase"/>
</dbReference>
<evidence type="ECO:0000259" key="4">
    <source>
        <dbReference type="PROSITE" id="PS50893"/>
    </source>
</evidence>
<keyword evidence="6" id="KW-1185">Reference proteome</keyword>
<dbReference type="InterPro" id="IPR017871">
    <property type="entry name" value="ABC_transporter-like_CS"/>
</dbReference>
<dbReference type="InterPro" id="IPR003439">
    <property type="entry name" value="ABC_transporter-like_ATP-bd"/>
</dbReference>
<organism evidence="5 6">
    <name type="scientific">Shewanella bicestrii</name>
    <dbReference type="NCBI Taxonomy" id="2018305"/>
    <lineage>
        <taxon>Bacteria</taxon>
        <taxon>Pseudomonadati</taxon>
        <taxon>Pseudomonadota</taxon>
        <taxon>Gammaproteobacteria</taxon>
        <taxon>Alteromonadales</taxon>
        <taxon>Shewanellaceae</taxon>
        <taxon>Shewanella</taxon>
    </lineage>
</organism>
<dbReference type="InterPro" id="IPR003593">
    <property type="entry name" value="AAA+_ATPase"/>
</dbReference>
<dbReference type="PANTHER" id="PTHR42939:SF1">
    <property type="entry name" value="ABC TRANSPORTER ATP-BINDING PROTEIN ALBC-RELATED"/>
    <property type="match status" value="1"/>
</dbReference>
<evidence type="ECO:0000313" key="5">
    <source>
        <dbReference type="EMBL" id="ASK70670.1"/>
    </source>
</evidence>
<dbReference type="RefSeq" id="WP_011715703.1">
    <property type="nucleotide sequence ID" value="NZ_CP022358.1"/>
</dbReference>
<dbReference type="GO" id="GO:0016887">
    <property type="term" value="F:ATP hydrolysis activity"/>
    <property type="evidence" value="ECO:0007669"/>
    <property type="project" value="InterPro"/>
</dbReference>
<name>A0A220URR8_9GAMM</name>
<dbReference type="Proteomes" id="UP000198367">
    <property type="component" value="Chromosome"/>
</dbReference>
<dbReference type="Pfam" id="PF00005">
    <property type="entry name" value="ABC_tran"/>
    <property type="match status" value="1"/>
</dbReference>
<accession>A0A220URR8</accession>
<feature type="domain" description="ABC transporter" evidence="4">
    <location>
        <begin position="29"/>
        <end position="255"/>
    </location>
</feature>
<dbReference type="KEGG" id="sbj:CF168_18345"/>
<proteinExistence type="predicted"/>
<dbReference type="FunFam" id="3.40.50.300:FF:001220">
    <property type="entry name" value="ABC transporter ATP-binding subunit"/>
    <property type="match status" value="1"/>
</dbReference>
<sequence length="348" mass="38145">MSHFSNDARHKQALTLMKNEASSQGQVAIKAIGLCKRYATFEALTDLHFELHAGQTLALLGHNGAGKSTLIKMILGLVSPSQGELFVQGQPLHTKRANANLSLGYLPENVSFYDNMTAQEILSYFAKLKGVAPKRVSILLEEFGLMAAKDKRLSTFSKGMRQRLGLAQAVLADPKVLLLDEPTVGLDPLASAFLYQKMAQLKAQGCAIIISTHELGLVQDQMDSALILGQGRLLAAGDLSQLRAISALPSQLELHRVSPWQYQQLMALPLFASLRNHSSANRVCFSVPDALKPKVIEQLHLLKIHEFSIAPPSLQDIFHHFMAGLNRPNASTVRSAVEDEQDQRELVA</sequence>
<dbReference type="GO" id="GO:0005524">
    <property type="term" value="F:ATP binding"/>
    <property type="evidence" value="ECO:0007669"/>
    <property type="project" value="UniProtKB-KW"/>
</dbReference>
<evidence type="ECO:0000256" key="3">
    <source>
        <dbReference type="ARBA" id="ARBA00022840"/>
    </source>
</evidence>
<dbReference type="PANTHER" id="PTHR42939">
    <property type="entry name" value="ABC TRANSPORTER ATP-BINDING PROTEIN ALBC-RELATED"/>
    <property type="match status" value="1"/>
</dbReference>
<dbReference type="AlphaFoldDB" id="A0A220URR8"/>
<keyword evidence="1" id="KW-0813">Transport</keyword>
<protein>
    <submittedName>
        <fullName evidence="5">ABC transporter ATP-binding protein</fullName>
    </submittedName>
</protein>
<dbReference type="CDD" id="cd03230">
    <property type="entry name" value="ABC_DR_subfamily_A"/>
    <property type="match status" value="1"/>
</dbReference>
<evidence type="ECO:0000256" key="1">
    <source>
        <dbReference type="ARBA" id="ARBA00022448"/>
    </source>
</evidence>
<dbReference type="PROSITE" id="PS00211">
    <property type="entry name" value="ABC_TRANSPORTER_1"/>
    <property type="match status" value="1"/>
</dbReference>
<dbReference type="EMBL" id="CP022358">
    <property type="protein sequence ID" value="ASK70670.1"/>
    <property type="molecule type" value="Genomic_DNA"/>
</dbReference>
<dbReference type="SMART" id="SM00382">
    <property type="entry name" value="AAA"/>
    <property type="match status" value="1"/>
</dbReference>
<dbReference type="SUPFAM" id="SSF52540">
    <property type="entry name" value="P-loop containing nucleoside triphosphate hydrolases"/>
    <property type="match status" value="1"/>
</dbReference>
<evidence type="ECO:0000313" key="6">
    <source>
        <dbReference type="Proteomes" id="UP000198367"/>
    </source>
</evidence>
<dbReference type="InterPro" id="IPR051782">
    <property type="entry name" value="ABC_Transporter_VariousFunc"/>
</dbReference>
<keyword evidence="2" id="KW-0547">Nucleotide-binding</keyword>
<dbReference type="Gene3D" id="3.40.50.300">
    <property type="entry name" value="P-loop containing nucleotide triphosphate hydrolases"/>
    <property type="match status" value="1"/>
</dbReference>
<evidence type="ECO:0000256" key="2">
    <source>
        <dbReference type="ARBA" id="ARBA00022741"/>
    </source>
</evidence>
<keyword evidence="3 5" id="KW-0067">ATP-binding</keyword>